<sequence>MKKVVSILLMVVAVFTLTACNGSKLDKTGEEFKNSIMKDSSYGDEYSEDGFSFLIYKDKDTNRYLADVWVPVKDETSALEYFYYYDEDKRLDSTKSKVTFDDMKASGNYEVVYKSGKFK</sequence>
<feature type="signal peptide" evidence="1">
    <location>
        <begin position="1"/>
        <end position="21"/>
    </location>
</feature>
<dbReference type="EMBL" id="UGIX01000001">
    <property type="protein sequence ID" value="STP64883.1"/>
    <property type="molecule type" value="Genomic_DNA"/>
</dbReference>
<evidence type="ECO:0000313" key="3">
    <source>
        <dbReference type="Proteomes" id="UP000254396"/>
    </source>
</evidence>
<name>A0AAX2KNU8_ENTFL</name>
<accession>A0AAX2KNU8</accession>
<evidence type="ECO:0000313" key="2">
    <source>
        <dbReference type="EMBL" id="STP64883.1"/>
    </source>
</evidence>
<comment type="caution">
    <text evidence="2">The sequence shown here is derived from an EMBL/GenBank/DDBJ whole genome shotgun (WGS) entry which is preliminary data.</text>
</comment>
<evidence type="ECO:0008006" key="4">
    <source>
        <dbReference type="Google" id="ProtNLM"/>
    </source>
</evidence>
<organism evidence="2 3">
    <name type="scientific">Enterococcus faecalis</name>
    <name type="common">Streptococcus faecalis</name>
    <dbReference type="NCBI Taxonomy" id="1351"/>
    <lineage>
        <taxon>Bacteria</taxon>
        <taxon>Bacillati</taxon>
        <taxon>Bacillota</taxon>
        <taxon>Bacilli</taxon>
        <taxon>Lactobacillales</taxon>
        <taxon>Enterococcaceae</taxon>
        <taxon>Enterococcus</taxon>
    </lineage>
</organism>
<dbReference type="Proteomes" id="UP000254396">
    <property type="component" value="Unassembled WGS sequence"/>
</dbReference>
<evidence type="ECO:0000256" key="1">
    <source>
        <dbReference type="SAM" id="SignalP"/>
    </source>
</evidence>
<keyword evidence="1" id="KW-0732">Signal</keyword>
<reference evidence="2 3" key="1">
    <citation type="submission" date="2018-06" db="EMBL/GenBank/DDBJ databases">
        <authorList>
            <consortium name="Pathogen Informatics"/>
            <person name="Doyle S."/>
        </authorList>
    </citation>
    <scope>NUCLEOTIDE SEQUENCE [LARGE SCALE GENOMIC DNA]</scope>
    <source>
        <strain evidence="2 3">NCTC13379</strain>
    </source>
</reference>
<dbReference type="AlphaFoldDB" id="A0AAX2KNU8"/>
<gene>
    <name evidence="2" type="ORF">NCTC13379_01359</name>
</gene>
<proteinExistence type="predicted"/>
<protein>
    <recommendedName>
        <fullName evidence="4">Lipoprotein</fullName>
    </recommendedName>
</protein>
<dbReference type="RefSeq" id="WP_010708087.1">
    <property type="nucleotide sequence ID" value="NZ_CP019512.1"/>
</dbReference>
<feature type="chain" id="PRO_5043993527" description="Lipoprotein" evidence="1">
    <location>
        <begin position="22"/>
        <end position="119"/>
    </location>
</feature>
<dbReference type="PROSITE" id="PS51257">
    <property type="entry name" value="PROKAR_LIPOPROTEIN"/>
    <property type="match status" value="1"/>
</dbReference>